<reference evidence="5 6" key="1">
    <citation type="submission" date="2019-10" db="EMBL/GenBank/DDBJ databases">
        <title>Halotolerant bacteria associated to Saharan-endemic halophytes Stipa tenacissima L. and Atriplex halimus L mitigate salt stress and promote growth of tomato plants.</title>
        <authorList>
            <person name="Dif G."/>
        </authorList>
    </citation>
    <scope>NUCLEOTIDE SEQUENCE [LARGE SCALE GENOMIC DNA]</scope>
    <source>
        <strain evidence="5 6">IS26</strain>
    </source>
</reference>
<dbReference type="Gene3D" id="2.160.20.10">
    <property type="entry name" value="Single-stranded right-handed beta-helix, Pectin lyase-like"/>
    <property type="match status" value="1"/>
</dbReference>
<evidence type="ECO:0000313" key="6">
    <source>
        <dbReference type="Proteomes" id="UP000449004"/>
    </source>
</evidence>
<accession>A0A7V7YGT3</accession>
<keyword evidence="2" id="KW-0964">Secreted</keyword>
<comment type="caution">
    <text evidence="5">The sequence shown here is derived from an EMBL/GenBank/DDBJ whole genome shotgun (WGS) entry which is preliminary data.</text>
</comment>
<protein>
    <submittedName>
        <fullName evidence="5">Filamentous hemagglutinin N-terminal domain-containing protein</fullName>
    </submittedName>
</protein>
<dbReference type="Pfam" id="PF05860">
    <property type="entry name" value="TPS"/>
    <property type="match status" value="1"/>
</dbReference>
<evidence type="ECO:0000256" key="1">
    <source>
        <dbReference type="ARBA" id="ARBA00004613"/>
    </source>
</evidence>
<dbReference type="InterPro" id="IPR012334">
    <property type="entry name" value="Pectin_lyas_fold"/>
</dbReference>
<dbReference type="InterPro" id="IPR043709">
    <property type="entry name" value="DUF5649"/>
</dbReference>
<dbReference type="Proteomes" id="UP000449004">
    <property type="component" value="Unassembled WGS sequence"/>
</dbReference>
<name>A0A7V7YGT3_9GAMM</name>
<sequence>MNRIYRLVFNRALGRVQVASELASGSVAGSGAALSSQRQPALRPLWLPLLLALWAPAGLAATLPTGGIWTTGAGNITPSGVDALTVNQTSTKALIDWNSFDISSTGTVNFVVPGSSAVTVNKINSGTPSTIAGLLNGNGQVFLINPAGIMFSSGSSVNVGGLVASTMALDGGVANDVYDFQGSAQTGAQIINLGNLTATNGSISLLGAAVTNGGSIQAAQINLMAGNPVRLQLYEPGTGISVYLASISNSPATAFGNSAIHNTGTLQAGAINLQAAVAPGLLPSLINLGGVVTASSVLGNDGSLVVQAHGGGIVQTGNVSAGVTTLYAEGDVTQNSGTLSAGTLQFAGPLRNVTLGSPSNRIGNLGGTVQGNLVVGNSIALEQVAPLNVGGTSTINTGGNAITLTNPNNWFGGAVSLTSGGDARIRNTGALTLGQLDVGSLDATTSGPAVSSALSFGGGSVRGALSATSTGAIFQTGALRVAGATTLQANGDIRFDNPGNAFGGIVSLGGNNAYISDAAMLRFGTLNVGALFARAPQLRLSGPVTTAGYQFYGGDLLLERDTQLTSTVGAVDFGGRVDGAYALGVTGRWSTFAGNIGGATALSSFDARGVRDLTTIGGNLTTAGNIAFGVTGVRSGNYTVRSTGGSIAVTGALDAETDARGQLTLAALNGVLLGADAGASRRLQSLALKGATVSARGIRVANTLTVDSGSAYTQQGAYDIGGNARFVANGNITLANASNRFGGVLSLDGGAAIVDAASALTLEGIDVDSLRATSVAGLTLADARVAGDATLTGSALSLGTFDIDGDLGAHAGTGGLVFGAGRVGGSLTADSGAAIGQAGALVVAAVASFDAVGAIAVAHAGNRFGGDVGARAGAGVVLRSQDTLRVVDLASGAGSNVDLAGGTLELATAVNTGMGRLTLRSETGALALGHTLGGGAVSLYGANGLVLGADVSAAGALALSSGVDIVQTGGRIDAGGTTTLDAGRDMDLRGAGNDFSGRVHMRGRNVALRDSNTLVLGQVDAASLDAQATTIHLAPAMTTSGDQTYRGSVVLDADTALDSASGDIAFTGTVDSTASGRHTLTARAGDGDIRFGGAVGGSHALAGLDADAARIVIGGALTIDDGNGGGTLSLASDRDGITQSAAFQVTGDTRLATSGGAITLTRTDNDFGGEIDLVGADAVAITDRNALAFGGVSASSLAATSHGALNLGAMTLAGALDARSNGGAITQTGVLMVGGASTLAAGIGDITLTHAGNQFAGSVALAGRDITIRAANTLPLGAVDARNLRATADTIALRGDVTTDEDQEYAGAVRLDRDVALAAGRSVAFGGTVDGTHALDINAGGQVGIAGAVGGAGALSHLNIDANLTALGSSLHVTGNLSVDVDTGGITQADAFRVGGASSFNANGADIALKDAGNHFTGAVDLSGRDIAINAANALRLGSVTTGALRASSDGELRLTGMIRADTIDLATAGRFVNDVGSTALDVSGGNGQWRIFLDSPMLNHQFNGLDSGNTALWNTPAFATPTASGNRYLFAYQPLLTVTGANLSKIYGDTVDLSQAYIVSGAMQGVAGAYEADRIGGVLGGAPLITSAGSTAMANVSTTPYALWVGKGSLDSSQAGYALRFIDGTLQVDPRALTITANNGGKTYGQSGGLDGFGSHGLVNGDTVSSVDLVSTGMVATANVGNYLIAASNADGTGLSNYDITYVDGVLSIGKAGLTITANDGSRTYGQTGGLAGYNVDGLLHGDTVGKVDLASSGASASANVGNYTITASNADGNGLSNYDITYVNGVLSIGKAGLTITANDARSNIGQIAVLNGHTAEGLLNGDAIDSVVLRIEGDDAGARPGRYAIHAGDAQGARLGNYDIRYRPGTLDIVGVWPEQALQVAREVAANLPALAVIPLVEPSTPPLYRLSEAAIRPVEDRCTSLRGGCLRQPPE</sequence>
<dbReference type="NCBIfam" id="TIGR01901">
    <property type="entry name" value="adhes_NPXG"/>
    <property type="match status" value="1"/>
</dbReference>
<dbReference type="Pfam" id="PF18886">
    <property type="entry name" value="DUF5649"/>
    <property type="match status" value="8"/>
</dbReference>
<dbReference type="InterPro" id="IPR024973">
    <property type="entry name" value="ESPR"/>
</dbReference>
<evidence type="ECO:0000259" key="4">
    <source>
        <dbReference type="SMART" id="SM00912"/>
    </source>
</evidence>
<dbReference type="RefSeq" id="WP_152152400.1">
    <property type="nucleotide sequence ID" value="NZ_WELC01000009.1"/>
</dbReference>
<dbReference type="EMBL" id="WELC01000009">
    <property type="protein sequence ID" value="KAB7630776.1"/>
    <property type="molecule type" value="Genomic_DNA"/>
</dbReference>
<keyword evidence="3" id="KW-0732">Signal</keyword>
<dbReference type="InterPro" id="IPR008638">
    <property type="entry name" value="FhaB/CdiA-like_TPS"/>
</dbReference>
<dbReference type="InterPro" id="IPR041286">
    <property type="entry name" value="MBG_2"/>
</dbReference>
<dbReference type="Pfam" id="PF18676">
    <property type="entry name" value="MBG_2"/>
    <property type="match status" value="3"/>
</dbReference>
<comment type="subcellular location">
    <subcellularLocation>
        <location evidence="1">Secreted</location>
    </subcellularLocation>
</comment>
<evidence type="ECO:0000256" key="3">
    <source>
        <dbReference type="ARBA" id="ARBA00022729"/>
    </source>
</evidence>
<dbReference type="PANTHER" id="PTHR12338">
    <property type="entry name" value="AUTOTRANSPORTER"/>
    <property type="match status" value="1"/>
</dbReference>
<gene>
    <name evidence="5" type="ORF">F9K92_08805</name>
</gene>
<feature type="domain" description="Filamentous haemagglutinin FhaB/tRNA nuclease CdiA-like TPS" evidence="4">
    <location>
        <begin position="60"/>
        <end position="171"/>
    </location>
</feature>
<organism evidence="5 6">
    <name type="scientific">Stenotrophomonas rhizophila</name>
    <dbReference type="NCBI Taxonomy" id="216778"/>
    <lineage>
        <taxon>Bacteria</taxon>
        <taxon>Pseudomonadati</taxon>
        <taxon>Pseudomonadota</taxon>
        <taxon>Gammaproteobacteria</taxon>
        <taxon>Lysobacterales</taxon>
        <taxon>Lysobacteraceae</taxon>
        <taxon>Stenotrophomonas</taxon>
    </lineage>
</organism>
<dbReference type="Gene3D" id="3.30.160.710">
    <property type="match status" value="1"/>
</dbReference>
<dbReference type="Pfam" id="PF13018">
    <property type="entry name" value="ESPR"/>
    <property type="match status" value="1"/>
</dbReference>
<dbReference type="SMART" id="SM00912">
    <property type="entry name" value="Haemagg_act"/>
    <property type="match status" value="1"/>
</dbReference>
<evidence type="ECO:0000256" key="2">
    <source>
        <dbReference type="ARBA" id="ARBA00022525"/>
    </source>
</evidence>
<dbReference type="SUPFAM" id="SSF51126">
    <property type="entry name" value="Pectin lyase-like"/>
    <property type="match status" value="1"/>
</dbReference>
<evidence type="ECO:0000313" key="5">
    <source>
        <dbReference type="EMBL" id="KAB7630776.1"/>
    </source>
</evidence>
<proteinExistence type="predicted"/>
<dbReference type="PANTHER" id="PTHR12338:SF8">
    <property type="entry name" value="HEME_HEMOPEXIN-BINDING PROTEIN"/>
    <property type="match status" value="1"/>
</dbReference>
<dbReference type="InterPro" id="IPR050909">
    <property type="entry name" value="Bact_Autotransporter_VF"/>
</dbReference>
<dbReference type="InterPro" id="IPR011050">
    <property type="entry name" value="Pectin_lyase_fold/virulence"/>
</dbReference>
<dbReference type="GO" id="GO:0005576">
    <property type="term" value="C:extracellular region"/>
    <property type="evidence" value="ECO:0007669"/>
    <property type="project" value="UniProtKB-SubCell"/>
</dbReference>